<keyword evidence="2" id="KW-1185">Reference proteome</keyword>
<protein>
    <submittedName>
        <fullName evidence="1">Uncharacterized protein</fullName>
    </submittedName>
</protein>
<reference evidence="1" key="1">
    <citation type="submission" date="2023-11" db="EMBL/GenBank/DDBJ databases">
        <title>Genome assemblies of two species of porcelain crab, Petrolisthes cinctipes and Petrolisthes manimaculis (Anomura: Porcellanidae).</title>
        <authorList>
            <person name="Angst P."/>
        </authorList>
    </citation>
    <scope>NUCLEOTIDE SEQUENCE</scope>
    <source>
        <strain evidence="1">PB745_02</strain>
        <tissue evidence="1">Gill</tissue>
    </source>
</reference>
<accession>A0AAE1PD60</accession>
<comment type="caution">
    <text evidence="1">The sequence shown here is derived from an EMBL/GenBank/DDBJ whole genome shotgun (WGS) entry which is preliminary data.</text>
</comment>
<name>A0AAE1PD60_9EUCA</name>
<sequence length="182" mass="20643">MEMRKDFEESANALRDQVEQLVNVSVKGKLDTCDQGKWKTEVKDKIYQEVKEKIQNEVREDLRKSTYSKVLGVVGAGGNTDKVGAGGGSTYPEFSVQIQNEDVLQKTTMEVQGRMDRENNIVLYGIPEQVFDGMDLSIREEKVRHDKLIFVDLCAELGMTCYKSDIEEIRRIGKNMGVSQVQ</sequence>
<dbReference type="AlphaFoldDB" id="A0AAE1PD60"/>
<dbReference type="Proteomes" id="UP001292094">
    <property type="component" value="Unassembled WGS sequence"/>
</dbReference>
<proteinExistence type="predicted"/>
<organism evidence="1 2">
    <name type="scientific">Petrolisthes manimaculis</name>
    <dbReference type="NCBI Taxonomy" id="1843537"/>
    <lineage>
        <taxon>Eukaryota</taxon>
        <taxon>Metazoa</taxon>
        <taxon>Ecdysozoa</taxon>
        <taxon>Arthropoda</taxon>
        <taxon>Crustacea</taxon>
        <taxon>Multicrustacea</taxon>
        <taxon>Malacostraca</taxon>
        <taxon>Eumalacostraca</taxon>
        <taxon>Eucarida</taxon>
        <taxon>Decapoda</taxon>
        <taxon>Pleocyemata</taxon>
        <taxon>Anomura</taxon>
        <taxon>Galatheoidea</taxon>
        <taxon>Porcellanidae</taxon>
        <taxon>Petrolisthes</taxon>
    </lineage>
</organism>
<dbReference type="EMBL" id="JAWZYT010002314">
    <property type="protein sequence ID" value="KAK4305201.1"/>
    <property type="molecule type" value="Genomic_DNA"/>
</dbReference>
<gene>
    <name evidence="1" type="ORF">Pmani_022880</name>
</gene>
<evidence type="ECO:0000313" key="2">
    <source>
        <dbReference type="Proteomes" id="UP001292094"/>
    </source>
</evidence>
<evidence type="ECO:0000313" key="1">
    <source>
        <dbReference type="EMBL" id="KAK4305201.1"/>
    </source>
</evidence>